<protein>
    <submittedName>
        <fullName evidence="1">Uncharacterized protein</fullName>
    </submittedName>
</protein>
<evidence type="ECO:0000313" key="2">
    <source>
        <dbReference type="Proteomes" id="UP000005085"/>
    </source>
</evidence>
<dbReference type="Proteomes" id="UP000005085">
    <property type="component" value="Unassembled WGS sequence"/>
</dbReference>
<sequence length="30" mass="3538">MSKNIQTHNANINLIKKFLDYANCVFIDRL</sequence>
<organism evidence="1 2">
    <name type="scientific">Helicobacter bilis ATCC 43879</name>
    <dbReference type="NCBI Taxonomy" id="613026"/>
    <lineage>
        <taxon>Bacteria</taxon>
        <taxon>Pseudomonadati</taxon>
        <taxon>Campylobacterota</taxon>
        <taxon>Epsilonproteobacteria</taxon>
        <taxon>Campylobacterales</taxon>
        <taxon>Helicobacteraceae</taxon>
        <taxon>Helicobacter</taxon>
    </lineage>
</organism>
<accession>T5LU21</accession>
<keyword evidence="2" id="KW-1185">Reference proteome</keyword>
<reference evidence="1 2" key="1">
    <citation type="journal article" date="2014" name="Genome Announc.">
        <title>Draft genome sequences of six enterohepatic helicobacter species isolated from humans and one from rhesus macaques.</title>
        <authorList>
            <person name="Shen Z."/>
            <person name="Sheh A."/>
            <person name="Young S.K."/>
            <person name="Abouelliel A."/>
            <person name="Ward D.V."/>
            <person name="Earl A.M."/>
            <person name="Fox J.G."/>
        </authorList>
    </citation>
    <scope>NUCLEOTIDE SEQUENCE [LARGE SCALE GENOMIC DNA]</scope>
    <source>
        <strain evidence="1 2">ATCC 43879</strain>
    </source>
</reference>
<evidence type="ECO:0000313" key="1">
    <source>
        <dbReference type="EMBL" id="EQM94720.1"/>
    </source>
</evidence>
<proteinExistence type="predicted"/>
<comment type="caution">
    <text evidence="1">The sequence shown here is derived from an EMBL/GenBank/DDBJ whole genome shotgun (WGS) entry which is preliminary data.</text>
</comment>
<dbReference type="HOGENOM" id="CLU_3403908_0_0_7"/>
<dbReference type="EMBL" id="ACDN02000037">
    <property type="protein sequence ID" value="EQM94720.1"/>
    <property type="molecule type" value="Genomic_DNA"/>
</dbReference>
<dbReference type="AlphaFoldDB" id="T5LU21"/>
<gene>
    <name evidence="1" type="ORF">HRAG_02484</name>
</gene>
<name>T5LU21_9HELI</name>